<proteinExistence type="predicted"/>
<sequence length="197" mass="21681">MSTRACSVARCDRPHRRNGLCDMHDQRMKRTGTTDDPARKTLADRFWEKVDRGGPDDCWEWTAAVNEHGYGVMRPEGRRTGPGIKAHRVSLMLAGVDVDSLVVRHSCDNPPCVNPAHLSTGTKADNSADMVARGRSPRGSRSGASKLTERQVAEIRVRQAAGELHRVLAAEYGISRVTITNIVTGKTWRHVTTTKAA</sequence>
<gene>
    <name evidence="2" type="ORF">OHB29_04705</name>
</gene>
<protein>
    <recommendedName>
        <fullName evidence="4">HNH nuclease domain-containing protein</fullName>
    </recommendedName>
</protein>
<dbReference type="InterPro" id="IPR044930">
    <property type="entry name" value="Homing_endonuclease_His-Me"/>
</dbReference>
<dbReference type="EMBL" id="CP107906">
    <property type="protein sequence ID" value="WUG92382.1"/>
    <property type="molecule type" value="Genomic_DNA"/>
</dbReference>
<keyword evidence="3" id="KW-1185">Reference proteome</keyword>
<organism evidence="2 3">
    <name type="scientific">Streptomyces violaceus</name>
    <name type="common">Streptomyces venezuelae</name>
    <dbReference type="NCBI Taxonomy" id="1936"/>
    <lineage>
        <taxon>Bacteria</taxon>
        <taxon>Bacillati</taxon>
        <taxon>Actinomycetota</taxon>
        <taxon>Actinomycetes</taxon>
        <taxon>Kitasatosporales</taxon>
        <taxon>Streptomycetaceae</taxon>
        <taxon>Streptomyces</taxon>
    </lineage>
</organism>
<accession>A0ABZ1NM17</accession>
<feature type="region of interest" description="Disordered" evidence="1">
    <location>
        <begin position="118"/>
        <end position="149"/>
    </location>
</feature>
<dbReference type="Proteomes" id="UP001341259">
    <property type="component" value="Chromosome"/>
</dbReference>
<reference evidence="2 3" key="1">
    <citation type="submission" date="2022-10" db="EMBL/GenBank/DDBJ databases">
        <title>The complete genomes of actinobacterial strains from the NBC collection.</title>
        <authorList>
            <person name="Joergensen T.S."/>
            <person name="Alvarez Arevalo M."/>
            <person name="Sterndorff E.B."/>
            <person name="Faurdal D."/>
            <person name="Vuksanovic O."/>
            <person name="Mourched A.-S."/>
            <person name="Charusanti P."/>
            <person name="Shaw S."/>
            <person name="Blin K."/>
            <person name="Weber T."/>
        </authorList>
    </citation>
    <scope>NUCLEOTIDE SEQUENCE [LARGE SCALE GENOMIC DNA]</scope>
    <source>
        <strain evidence="2 3">NBC_00456</strain>
    </source>
</reference>
<evidence type="ECO:0000256" key="1">
    <source>
        <dbReference type="SAM" id="MobiDB-lite"/>
    </source>
</evidence>
<dbReference type="Gene3D" id="3.90.75.10">
    <property type="entry name" value="Homing Intron 3 (I-ppo) Encoded Endonuclease, Chain A"/>
    <property type="match status" value="1"/>
</dbReference>
<name>A0ABZ1NM17_STRVL</name>
<dbReference type="InterPro" id="IPR044925">
    <property type="entry name" value="His-Me_finger_sf"/>
</dbReference>
<dbReference type="RefSeq" id="WP_328336805.1">
    <property type="nucleotide sequence ID" value="NZ_CP107906.1"/>
</dbReference>
<evidence type="ECO:0000313" key="2">
    <source>
        <dbReference type="EMBL" id="WUG92382.1"/>
    </source>
</evidence>
<evidence type="ECO:0000313" key="3">
    <source>
        <dbReference type="Proteomes" id="UP001341259"/>
    </source>
</evidence>
<evidence type="ECO:0008006" key="4">
    <source>
        <dbReference type="Google" id="ProtNLM"/>
    </source>
</evidence>
<feature type="compositionally biased region" description="Low complexity" evidence="1">
    <location>
        <begin position="133"/>
        <end position="145"/>
    </location>
</feature>
<dbReference type="SUPFAM" id="SSF54060">
    <property type="entry name" value="His-Me finger endonucleases"/>
    <property type="match status" value="1"/>
</dbReference>